<evidence type="ECO:0000256" key="1">
    <source>
        <dbReference type="ARBA" id="ARBA00022670"/>
    </source>
</evidence>
<keyword evidence="2" id="KW-0732">Signal</keyword>
<dbReference type="InterPro" id="IPR024079">
    <property type="entry name" value="MetalloPept_cat_dom_sf"/>
</dbReference>
<dbReference type="InterPro" id="IPR036278">
    <property type="entry name" value="Sialidase_sf"/>
</dbReference>
<dbReference type="SUPFAM" id="SSF49785">
    <property type="entry name" value="Galactose-binding domain-like"/>
    <property type="match status" value="1"/>
</dbReference>
<comment type="caution">
    <text evidence="5">The sequence shown here is derived from an EMBL/GenBank/DDBJ whole genome shotgun (WGS) entry which is preliminary data.</text>
</comment>
<dbReference type="EMBL" id="FXUO01000005">
    <property type="protein sequence ID" value="SMP93601.1"/>
    <property type="molecule type" value="Genomic_DNA"/>
</dbReference>
<evidence type="ECO:0000256" key="3">
    <source>
        <dbReference type="ARBA" id="ARBA00022801"/>
    </source>
</evidence>
<evidence type="ECO:0000313" key="6">
    <source>
        <dbReference type="Proteomes" id="UP001158050"/>
    </source>
</evidence>
<organism evidence="5 6">
    <name type="scientific">Epilithonimonas pallida</name>
    <dbReference type="NCBI Taxonomy" id="373671"/>
    <lineage>
        <taxon>Bacteria</taxon>
        <taxon>Pseudomonadati</taxon>
        <taxon>Bacteroidota</taxon>
        <taxon>Flavobacteriia</taxon>
        <taxon>Flavobacteriales</taxon>
        <taxon>Weeksellaceae</taxon>
        <taxon>Chryseobacterium group</taxon>
        <taxon>Epilithonimonas</taxon>
    </lineage>
</organism>
<feature type="domain" description="P/Homo B" evidence="4">
    <location>
        <begin position="647"/>
        <end position="801"/>
    </location>
</feature>
<gene>
    <name evidence="5" type="ORF">SAMN05421679_10521</name>
</gene>
<dbReference type="InterPro" id="IPR026444">
    <property type="entry name" value="Secre_tail"/>
</dbReference>
<proteinExistence type="predicted"/>
<dbReference type="Gene3D" id="3.40.390.10">
    <property type="entry name" value="Collagenase (Catalytic Domain)"/>
    <property type="match status" value="1"/>
</dbReference>
<name>A0ABY1R2Q2_9FLAO</name>
<dbReference type="Gene3D" id="2.60.120.260">
    <property type="entry name" value="Galactose-binding domain-like"/>
    <property type="match status" value="1"/>
</dbReference>
<evidence type="ECO:0000256" key="2">
    <source>
        <dbReference type="ARBA" id="ARBA00022729"/>
    </source>
</evidence>
<dbReference type="Gene3D" id="2.60.40.10">
    <property type="entry name" value="Immunoglobulins"/>
    <property type="match status" value="1"/>
</dbReference>
<dbReference type="InterPro" id="IPR013783">
    <property type="entry name" value="Ig-like_fold"/>
</dbReference>
<dbReference type="Proteomes" id="UP001158050">
    <property type="component" value="Unassembled WGS sequence"/>
</dbReference>
<dbReference type="RefSeq" id="WP_283416895.1">
    <property type="nucleotide sequence ID" value="NZ_FXUO01000005.1"/>
</dbReference>
<evidence type="ECO:0000313" key="5">
    <source>
        <dbReference type="EMBL" id="SMP93601.1"/>
    </source>
</evidence>
<dbReference type="InterPro" id="IPR002884">
    <property type="entry name" value="P_dom"/>
</dbReference>
<sequence length="892" mass="96173">MKKYLLFSVFALPFLGFSQWSKVSNFTGKQVKEEFANLQEKQLFSLNKDALISKLQNAPQKFSGQKGIEILMPDEKGQLQKFQVWEYSNFSPELQAQFPNIRSYMGIGITDPTAYLRFSISDLGVSSTMLKSGGSSFIEPYAQGSNVYAAYESTSRLLDEKEAFVCSTMNEMADEADVHTTGKSNNQVYKTFRLAMSAQAEYSQYHITRANAGSATDAEKKAVVLAAINNTVNRVNSLYEKDLAVHFNLIPNNLDIIYLDATTDPYTTSGSYNSQVQSAITSAIGAANYDIGHLLAYDSPNGNAGCIGCICTNSSKGSAFTSHYIPVSDIFDIDYVAHEMGHQVGANHTHTYSGSEGSGVQVEVGSGNTIMAYTGITGQYDTQFNSNDFFTYRNIQQIQNNLANKACAVNTPIVNTPPVVDAGPDVTIPISTPFVLKGTVTDAENDPMTYVWEQNNSASGTAQFTTGSYASPTKAGGPNFKMFPPKSTTVRYFPEYGKVLAGVNATRWEALSSVARTLDFTLTARDNSPNGQQTQTDAMKITVSAAAGPFVVTAPVFGDALTSGNTYNVKWNVANTNVAPINTTTVNIKLSTDGGKTWSTIAANTANDGDETVTIPAGSTTANAYIMIEAVNNIYFAMSSSFVIDYSVNGEVCNTYSYTGPAVDINDGTGTTSGPISSPQVLVPINVTDSGVITKIRVKPIIEHPRTSQIVVGIEGPLGQTAWLWNRKCTSSGINATFSDEGSAYVCASPISGTVKPDEALNIFKGNGTKGTWNLFASDNVRNLVGKITSWSLELCTRDSQALAVNESAFNSNNIKVYPNPSNGNFFIKSKDLGGNANVTIYDMNGRVVHNSGFNVITGESTNEFNVNLTKGVYLLKVTSPKANYTQKLIIK</sequence>
<keyword evidence="1" id="KW-0645">Protease</keyword>
<dbReference type="Pfam" id="PF01483">
    <property type="entry name" value="P_proprotein"/>
    <property type="match status" value="1"/>
</dbReference>
<reference evidence="5 6" key="1">
    <citation type="submission" date="2017-05" db="EMBL/GenBank/DDBJ databases">
        <authorList>
            <person name="Varghese N."/>
            <person name="Submissions S."/>
        </authorList>
    </citation>
    <scope>NUCLEOTIDE SEQUENCE [LARGE SCALE GENOMIC DNA]</scope>
    <source>
        <strain evidence="5 6">DSM 18015</strain>
    </source>
</reference>
<dbReference type="SUPFAM" id="SSF55486">
    <property type="entry name" value="Metalloproteases ('zincins'), catalytic domain"/>
    <property type="match status" value="1"/>
</dbReference>
<keyword evidence="3" id="KW-0378">Hydrolase</keyword>
<keyword evidence="6" id="KW-1185">Reference proteome</keyword>
<dbReference type="Pfam" id="PF18962">
    <property type="entry name" value="Por_Secre_tail"/>
    <property type="match status" value="1"/>
</dbReference>
<protein>
    <submittedName>
        <fullName evidence="5">Por secretion system C-terminal sorting domain-containing protein</fullName>
    </submittedName>
</protein>
<dbReference type="InterPro" id="IPR008979">
    <property type="entry name" value="Galactose-bd-like_sf"/>
</dbReference>
<dbReference type="SUPFAM" id="SSF50939">
    <property type="entry name" value="Sialidases"/>
    <property type="match status" value="1"/>
</dbReference>
<accession>A0ABY1R2Q2</accession>
<evidence type="ECO:0000259" key="4">
    <source>
        <dbReference type="PROSITE" id="PS51829"/>
    </source>
</evidence>
<dbReference type="PROSITE" id="PS51829">
    <property type="entry name" value="P_HOMO_B"/>
    <property type="match status" value="1"/>
</dbReference>
<dbReference type="NCBIfam" id="TIGR04183">
    <property type="entry name" value="Por_Secre_tail"/>
    <property type="match status" value="1"/>
</dbReference>
<dbReference type="Pfam" id="PF13583">
    <property type="entry name" value="Reprolysin_4"/>
    <property type="match status" value="1"/>
</dbReference>